<organism evidence="1 2">
    <name type="scientific">Dentiscutata erythropus</name>
    <dbReference type="NCBI Taxonomy" id="1348616"/>
    <lineage>
        <taxon>Eukaryota</taxon>
        <taxon>Fungi</taxon>
        <taxon>Fungi incertae sedis</taxon>
        <taxon>Mucoromycota</taxon>
        <taxon>Glomeromycotina</taxon>
        <taxon>Glomeromycetes</taxon>
        <taxon>Diversisporales</taxon>
        <taxon>Gigasporaceae</taxon>
        <taxon>Dentiscutata</taxon>
    </lineage>
</organism>
<reference evidence="1" key="1">
    <citation type="submission" date="2021-06" db="EMBL/GenBank/DDBJ databases">
        <authorList>
            <person name="Kallberg Y."/>
            <person name="Tangrot J."/>
            <person name="Rosling A."/>
        </authorList>
    </citation>
    <scope>NUCLEOTIDE SEQUENCE</scope>
    <source>
        <strain evidence="1">MA453B</strain>
    </source>
</reference>
<accession>A0A9N9KGW7</accession>
<name>A0A9N9KGW7_9GLOM</name>
<feature type="non-terminal residue" evidence="1">
    <location>
        <position position="69"/>
    </location>
</feature>
<dbReference type="OrthoDB" id="2419604at2759"/>
<evidence type="ECO:0000313" key="2">
    <source>
        <dbReference type="Proteomes" id="UP000789405"/>
    </source>
</evidence>
<evidence type="ECO:0000313" key="1">
    <source>
        <dbReference type="EMBL" id="CAG8828098.1"/>
    </source>
</evidence>
<dbReference type="Proteomes" id="UP000789405">
    <property type="component" value="Unassembled WGS sequence"/>
</dbReference>
<comment type="caution">
    <text evidence="1">The sequence shown here is derived from an EMBL/GenBank/DDBJ whole genome shotgun (WGS) entry which is preliminary data.</text>
</comment>
<keyword evidence="2" id="KW-1185">Reference proteome</keyword>
<sequence>KSDKKEKESHVLKNFIKELTTDSSEVFKDLPLDGNEDDFLYLYNRITNAEAHSEITNQEVIRCYYSLGK</sequence>
<gene>
    <name evidence="1" type="ORF">DERYTH_LOCUS28420</name>
</gene>
<dbReference type="EMBL" id="CAJVPY010070826">
    <property type="protein sequence ID" value="CAG8828098.1"/>
    <property type="molecule type" value="Genomic_DNA"/>
</dbReference>
<feature type="non-terminal residue" evidence="1">
    <location>
        <position position="1"/>
    </location>
</feature>
<proteinExistence type="predicted"/>
<dbReference type="AlphaFoldDB" id="A0A9N9KGW7"/>
<protein>
    <submittedName>
        <fullName evidence="1">12312_t:CDS:1</fullName>
    </submittedName>
</protein>